<name>A0A067PG36_9AGAM</name>
<sequence>MTIRKAIQHEETEIHVTRIRDLDFPLSSPGLFASSPIADHQVSDFELPDDVATVQTPLPASLPGPEYHRFVTVQGPALPNDDPNLIYDDWNGPMGDYLPSTEDNGVAPYPSSQLSLDEGNNSPTLDDLPLNALDSDPLAGPETPERDEWAPDDGVQLSDVEDWQPWASKEEALLDMMNAFPRACFSEAELEATRWFAQKCGVDHLPTVRQVKGHRDQVLQTSGMNPTLVEGKLGNMFSIAEFGRIVADEIANPLVRPHLHFFAEDVGEQGRRDYYVEEPALANIDDLGTYAAVMPFRWFMRGKKLWAQVHRLRKHPSDDSLVVDVRLGKHEELPLSAFFASFEELKADHRYYGLPDPTNVAGIAHSGEWSTEELKVEEFTVKLPNPLRITAQGRRIHSLPVWYYCDDTSGNLLYNIHFLATSNISSPLEMFDEFVKMLREAQQEGIAAYDCELDEEVLLIPWIFAMTSDNPMQSEFASHIGLTGKKFCRVCHVSGGDAKNRSGEQGERDRVSDFLKIGDPRSKADTRMALEEQLQEILKAAPSNTATLATNSGVKDKYFQYFAEQLSEYCASLKNQPIGKPRIPRNVIIEKLKRCETHSPRRFLTQACLWVVYFDPNCDTPVEILHVVLLGFVKYFWRDAVSRQNAAGKELLKLHISSFDTLGLDSPRARGHTLLAPAVLQGMIPDNHYEAWLALCRLAPIIFQPTINNLPVYLENLAAAIDDFLAATALWTTQWFNKPKFHVLLHLVDHVRRYGPPILYATKGFESYNFIIRLRSIHSSHHAPSVDIATVFSHLHAIRHLVSGGYIVESQRKDGSLSIKQAGKGIQGLVRDKVFLELMGMSSLFDPPAFGKYHLVPRQTGPGLDWASTSCGAICEPPQLLMKSSVLRQCDSVTLKNEPQVGRVGEILVDARTSRVLSLLIKQYTIGATVLPYRFPSVTASQPEVVVQTLEDCLAMVNMIHNCAAQNCRPSRTKQLAQERHTTTKLEDEIQHASGPGDLLLNLAQLRSAVHLQLFQPSNRYPGLSKDKLIHKAVEIRQALDLSNGTSSDATGPTKTSSRKCTLSQKAPGPPKRLHQGLSALSAPTPARDNDPSTSRSHIPHLHPHTALPSRIAPSGSPGLSNHLQFSLPRPLSPYLHTFNHHDNFPTVSSSPHTAPHPHPLAMPYYQGNGPPPVQQARMMSHPYSLIMPYYHNHLPPPSQHQVWTETHQGNFGGRDELDLEGMMEGWYPPGGTSDKRGWNE</sequence>
<evidence type="ECO:0000313" key="3">
    <source>
        <dbReference type="Proteomes" id="UP000027265"/>
    </source>
</evidence>
<dbReference type="PANTHER" id="PTHR31912:SF34">
    <property type="entry name" value="NOTOCHORD-RELATED PROTEIN"/>
    <property type="match status" value="1"/>
</dbReference>
<dbReference type="OrthoDB" id="2246127at2759"/>
<dbReference type="EMBL" id="KL197732">
    <property type="protein sequence ID" value="KDQ53774.1"/>
    <property type="molecule type" value="Genomic_DNA"/>
</dbReference>
<evidence type="ECO:0000313" key="2">
    <source>
        <dbReference type="EMBL" id="KDQ53774.1"/>
    </source>
</evidence>
<keyword evidence="3" id="KW-1185">Reference proteome</keyword>
<dbReference type="AlphaFoldDB" id="A0A067PG36"/>
<evidence type="ECO:0000256" key="1">
    <source>
        <dbReference type="SAM" id="MobiDB-lite"/>
    </source>
</evidence>
<gene>
    <name evidence="2" type="ORF">JAAARDRAFT_209796</name>
</gene>
<feature type="compositionally biased region" description="Polar residues" evidence="1">
    <location>
        <begin position="110"/>
        <end position="124"/>
    </location>
</feature>
<organism evidence="2 3">
    <name type="scientific">Jaapia argillacea MUCL 33604</name>
    <dbReference type="NCBI Taxonomy" id="933084"/>
    <lineage>
        <taxon>Eukaryota</taxon>
        <taxon>Fungi</taxon>
        <taxon>Dikarya</taxon>
        <taxon>Basidiomycota</taxon>
        <taxon>Agaricomycotina</taxon>
        <taxon>Agaricomycetes</taxon>
        <taxon>Agaricomycetidae</taxon>
        <taxon>Jaapiales</taxon>
        <taxon>Jaapiaceae</taxon>
        <taxon>Jaapia</taxon>
    </lineage>
</organism>
<proteinExistence type="predicted"/>
<dbReference type="PANTHER" id="PTHR31912">
    <property type="entry name" value="IP13529P"/>
    <property type="match status" value="1"/>
</dbReference>
<dbReference type="HOGENOM" id="CLU_004591_2_1_1"/>
<dbReference type="Proteomes" id="UP000027265">
    <property type="component" value="Unassembled WGS sequence"/>
</dbReference>
<dbReference type="STRING" id="933084.A0A067PG36"/>
<feature type="compositionally biased region" description="Polar residues" evidence="1">
    <location>
        <begin position="1043"/>
        <end position="1065"/>
    </location>
</feature>
<feature type="region of interest" description="Disordered" evidence="1">
    <location>
        <begin position="96"/>
        <end position="152"/>
    </location>
</feature>
<protein>
    <submittedName>
        <fullName evidence="2">Uncharacterized protein</fullName>
    </submittedName>
</protein>
<accession>A0A067PG36</accession>
<dbReference type="InParanoid" id="A0A067PG36"/>
<reference evidence="3" key="1">
    <citation type="journal article" date="2014" name="Proc. Natl. Acad. Sci. U.S.A.">
        <title>Extensive sampling of basidiomycete genomes demonstrates inadequacy of the white-rot/brown-rot paradigm for wood decay fungi.</title>
        <authorList>
            <person name="Riley R."/>
            <person name="Salamov A.A."/>
            <person name="Brown D.W."/>
            <person name="Nagy L.G."/>
            <person name="Floudas D."/>
            <person name="Held B.W."/>
            <person name="Levasseur A."/>
            <person name="Lombard V."/>
            <person name="Morin E."/>
            <person name="Otillar R."/>
            <person name="Lindquist E.A."/>
            <person name="Sun H."/>
            <person name="LaButti K.M."/>
            <person name="Schmutz J."/>
            <person name="Jabbour D."/>
            <person name="Luo H."/>
            <person name="Baker S.E."/>
            <person name="Pisabarro A.G."/>
            <person name="Walton J.D."/>
            <person name="Blanchette R.A."/>
            <person name="Henrissat B."/>
            <person name="Martin F."/>
            <person name="Cullen D."/>
            <person name="Hibbett D.S."/>
            <person name="Grigoriev I.V."/>
        </authorList>
    </citation>
    <scope>NUCLEOTIDE SEQUENCE [LARGE SCALE GENOMIC DNA]</scope>
    <source>
        <strain evidence="3">MUCL 33604</strain>
    </source>
</reference>
<feature type="region of interest" description="Disordered" evidence="1">
    <location>
        <begin position="1043"/>
        <end position="1124"/>
    </location>
</feature>